<evidence type="ECO:0000313" key="2">
    <source>
        <dbReference type="Proteomes" id="UP001271007"/>
    </source>
</evidence>
<dbReference type="EMBL" id="JAWDJX010000045">
    <property type="protein sequence ID" value="KAK3048763.1"/>
    <property type="molecule type" value="Genomic_DNA"/>
</dbReference>
<proteinExistence type="predicted"/>
<dbReference type="Proteomes" id="UP001271007">
    <property type="component" value="Unassembled WGS sequence"/>
</dbReference>
<dbReference type="GO" id="GO:0000981">
    <property type="term" value="F:DNA-binding transcription factor activity, RNA polymerase II-specific"/>
    <property type="evidence" value="ECO:0007669"/>
    <property type="project" value="TreeGrafter"/>
</dbReference>
<keyword evidence="2" id="KW-1185">Reference proteome</keyword>
<dbReference type="PANTHER" id="PTHR47657">
    <property type="entry name" value="STEROL REGULATORY ELEMENT-BINDING PROTEIN ECM22"/>
    <property type="match status" value="1"/>
</dbReference>
<accession>A0AAJ0D8A5</accession>
<dbReference type="InterPro" id="IPR052400">
    <property type="entry name" value="Zn2-C6_fungal_TF"/>
</dbReference>
<dbReference type="AlphaFoldDB" id="A0AAJ0D8A5"/>
<protein>
    <submittedName>
        <fullName evidence="1">Uncharacterized protein</fullName>
    </submittedName>
</protein>
<name>A0AAJ0D8A5_9PEZI</name>
<evidence type="ECO:0000313" key="1">
    <source>
        <dbReference type="EMBL" id="KAK3048763.1"/>
    </source>
</evidence>
<sequence>MLRISTHYLHSAIRGHRTAFENFTDGDFEAVYLSAVLITLISTFLMSASDSLDESTAPFDESMWLRLAVGPRELVPVWKTLIQDEHPLTITGALREGPDLSDDAEVFRLEYGRPFDVLLRWATEFDYVSEDDSEAYQHTVSYVGLIYKVINEASEPPLATSRRLIAFPARAPPRFLDLALEKRPRALVILAHVVAMMKILAHSIPWYVGIAEKHIPVIESRLPSGWKPVMQWPMAVLHTIDGRGAPLPVPPNIDEVSPR</sequence>
<comment type="caution">
    <text evidence="1">The sequence shown here is derived from an EMBL/GenBank/DDBJ whole genome shotgun (WGS) entry which is preliminary data.</text>
</comment>
<organism evidence="1 2">
    <name type="scientific">Extremus antarcticus</name>
    <dbReference type="NCBI Taxonomy" id="702011"/>
    <lineage>
        <taxon>Eukaryota</taxon>
        <taxon>Fungi</taxon>
        <taxon>Dikarya</taxon>
        <taxon>Ascomycota</taxon>
        <taxon>Pezizomycotina</taxon>
        <taxon>Dothideomycetes</taxon>
        <taxon>Dothideomycetidae</taxon>
        <taxon>Mycosphaerellales</taxon>
        <taxon>Extremaceae</taxon>
        <taxon>Extremus</taxon>
    </lineage>
</organism>
<dbReference type="PANTHER" id="PTHR47657:SF14">
    <property type="entry name" value="ZN(2)-C6 FUNGAL-TYPE DOMAIN-CONTAINING PROTEIN"/>
    <property type="match status" value="1"/>
</dbReference>
<reference evidence="1" key="1">
    <citation type="submission" date="2023-04" db="EMBL/GenBank/DDBJ databases">
        <title>Black Yeasts Isolated from many extreme environments.</title>
        <authorList>
            <person name="Coleine C."/>
            <person name="Stajich J.E."/>
            <person name="Selbmann L."/>
        </authorList>
    </citation>
    <scope>NUCLEOTIDE SEQUENCE</scope>
    <source>
        <strain evidence="1">CCFEE 5312</strain>
    </source>
</reference>
<gene>
    <name evidence="1" type="ORF">LTR09_009875</name>
</gene>